<dbReference type="InterPro" id="IPR038610">
    <property type="entry name" value="FliK-like_C_sf"/>
</dbReference>
<feature type="compositionally biased region" description="Basic and acidic residues" evidence="1">
    <location>
        <begin position="488"/>
        <end position="504"/>
    </location>
</feature>
<feature type="compositionally biased region" description="Polar residues" evidence="1">
    <location>
        <begin position="139"/>
        <end position="156"/>
    </location>
</feature>
<feature type="compositionally biased region" description="Polar residues" evidence="1">
    <location>
        <begin position="183"/>
        <end position="221"/>
    </location>
</feature>
<sequence length="743" mass="78735">MLEQVSHIEAVKKTPFPIDSPKAKPSSKGGAEPAPDFKSVLEKSLQEQAHTSAPTANAKASAQHLQAAQKLAKEPASPQASTKQISTKQISTKIESPSTANALPSTTATPSAPTSAPLAPKGEPLGVSKEAPQMLAQALESSTPKQSATPSLSQDSAPLPALAPKEAPQQKKSLNDMAKQEPQESFLSKITQNASKAESSSQPKASGTNAQVESSTPSAQGASAKLDSSGANDTALESNAIQQALQASALVAGAQEVAQSLSPAKPSAPSTPAAPTSPTSAPLQDGTPKATPANALAKPTLGDVVQKAQDLGLNPSKAEFTQQEEEFKNSVQARTGIRQAPASEGIKQFFDKQDEQSLRPLFSMLSVANALDAAARRSSKANRIEYAIESKTEKIAIINRGKTLPKNITESRLKNERQERVFEQIQKDIIAGKELDLEQIKAELFASKVSESPKPLAQPTSPSQPTQRLVSTAAAMATPALVQGAQEALRESQKSSKDPREQAPRAKAKAAQTAQMPSAESSKDSSPLRAELESSTPKELARAMESELELADMELPKELELERAQEKSPKSAKQGEQKAESKLESKLATSAALGASAMKQELSKPQVREMITSFVNQFDQEVKNFKPPMNKISLELNPKELGNIELTITQRGNNLHISVISNPQAITLFAQNQLDLRQSLIAQGFDGIDLSFSQNSSGGFGSGSQNNDQASKDNAQGGLESGLEYMAKDSSEPGMEITLPLYA</sequence>
<reference evidence="3 4" key="1">
    <citation type="submission" date="2019-09" db="EMBL/GenBank/DDBJ databases">
        <title>Draft genome sequence of various Type strains from the CCUG.</title>
        <authorList>
            <person name="Pineiro-Iglesias B."/>
            <person name="Tunovic T."/>
            <person name="Unosson C."/>
            <person name="Inganas E."/>
            <person name="Ohlen M."/>
            <person name="Cardew S."/>
            <person name="Jensie-Markopoulos S."/>
            <person name="Salva-Serra F."/>
            <person name="Jaen-Luchoro D."/>
            <person name="Karlsson R."/>
            <person name="Svensson-Stadler L."/>
            <person name="Chun J."/>
            <person name="Moore E."/>
        </authorList>
    </citation>
    <scope>NUCLEOTIDE SEQUENCE [LARGE SCALE GENOMIC DNA]</scope>
    <source>
        <strain evidence="3 4">CCUG 32756T</strain>
    </source>
</reference>
<feature type="region of interest" description="Disordered" evidence="1">
    <location>
        <begin position="561"/>
        <end position="584"/>
    </location>
</feature>
<dbReference type="Gene3D" id="3.30.750.140">
    <property type="match status" value="1"/>
</dbReference>
<feature type="compositionally biased region" description="Low complexity" evidence="1">
    <location>
        <begin position="56"/>
        <end position="70"/>
    </location>
</feature>
<organism evidence="3 4">
    <name type="scientific">Helicobacter canis</name>
    <dbReference type="NCBI Taxonomy" id="29419"/>
    <lineage>
        <taxon>Bacteria</taxon>
        <taxon>Pseudomonadati</taxon>
        <taxon>Campylobacterota</taxon>
        <taxon>Epsilonproteobacteria</taxon>
        <taxon>Campylobacterales</taxon>
        <taxon>Helicobacteraceae</taxon>
        <taxon>Helicobacter</taxon>
    </lineage>
</organism>
<feature type="compositionally biased region" description="Low complexity" evidence="1">
    <location>
        <begin position="262"/>
        <end position="282"/>
    </location>
</feature>
<feature type="compositionally biased region" description="Polar residues" evidence="1">
    <location>
        <begin position="458"/>
        <end position="470"/>
    </location>
</feature>
<gene>
    <name evidence="3" type="ORF">F4V45_05330</name>
</gene>
<dbReference type="AlphaFoldDB" id="A0A5M9QLA4"/>
<dbReference type="CDD" id="cd17470">
    <property type="entry name" value="T3SS_Flik_C"/>
    <property type="match status" value="1"/>
</dbReference>
<dbReference type="EMBL" id="VXKE01000016">
    <property type="protein sequence ID" value="KAA8709031.1"/>
    <property type="molecule type" value="Genomic_DNA"/>
</dbReference>
<name>A0A5M9QLA4_9HELI</name>
<feature type="region of interest" description="Disordered" evidence="1">
    <location>
        <begin position="483"/>
        <end position="545"/>
    </location>
</feature>
<feature type="region of interest" description="Disordered" evidence="1">
    <location>
        <begin position="1"/>
        <end position="232"/>
    </location>
</feature>
<dbReference type="InterPro" id="IPR021136">
    <property type="entry name" value="Flagellar_hook_control-like_C"/>
</dbReference>
<feature type="domain" description="Flagellar hook-length control protein-like C-terminal" evidence="2">
    <location>
        <begin position="620"/>
        <end position="699"/>
    </location>
</feature>
<protein>
    <recommendedName>
        <fullName evidence="2">Flagellar hook-length control protein-like C-terminal domain-containing protein</fullName>
    </recommendedName>
</protein>
<feature type="compositionally biased region" description="Polar residues" evidence="1">
    <location>
        <begin position="46"/>
        <end position="55"/>
    </location>
</feature>
<feature type="region of interest" description="Disordered" evidence="1">
    <location>
        <begin position="696"/>
        <end position="717"/>
    </location>
</feature>
<accession>A0A5M9QLA4</accession>
<feature type="region of interest" description="Disordered" evidence="1">
    <location>
        <begin position="255"/>
        <end position="302"/>
    </location>
</feature>
<dbReference type="Pfam" id="PF02120">
    <property type="entry name" value="Flg_hook"/>
    <property type="match status" value="1"/>
</dbReference>
<evidence type="ECO:0000313" key="3">
    <source>
        <dbReference type="EMBL" id="KAA8709031.1"/>
    </source>
</evidence>
<comment type="caution">
    <text evidence="3">The sequence shown here is derived from an EMBL/GenBank/DDBJ whole genome shotgun (WGS) entry which is preliminary data.</text>
</comment>
<feature type="compositionally biased region" description="Low complexity" evidence="1">
    <location>
        <begin position="157"/>
        <end position="172"/>
    </location>
</feature>
<evidence type="ECO:0000256" key="1">
    <source>
        <dbReference type="SAM" id="MobiDB-lite"/>
    </source>
</evidence>
<evidence type="ECO:0000313" key="4">
    <source>
        <dbReference type="Proteomes" id="UP000323707"/>
    </source>
</evidence>
<feature type="compositionally biased region" description="Low complexity" evidence="1">
    <location>
        <begin position="696"/>
        <end position="707"/>
    </location>
</feature>
<evidence type="ECO:0000259" key="2">
    <source>
        <dbReference type="Pfam" id="PF02120"/>
    </source>
</evidence>
<proteinExistence type="predicted"/>
<dbReference type="Proteomes" id="UP000323707">
    <property type="component" value="Unassembled WGS sequence"/>
</dbReference>
<feature type="compositionally biased region" description="Polar residues" evidence="1">
    <location>
        <begin position="78"/>
        <end position="95"/>
    </location>
</feature>
<feature type="region of interest" description="Disordered" evidence="1">
    <location>
        <begin position="450"/>
        <end position="470"/>
    </location>
</feature>
<dbReference type="RefSeq" id="WP_150337393.1">
    <property type="nucleotide sequence ID" value="NZ_JAERIX010000010.1"/>
</dbReference>
<feature type="compositionally biased region" description="Low complexity" evidence="1">
    <location>
        <begin position="96"/>
        <end position="120"/>
    </location>
</feature>